<name>A0A101PRX5_STRCK</name>
<dbReference type="AlphaFoldDB" id="A0A101PRX5"/>
<proteinExistence type="predicted"/>
<dbReference type="Proteomes" id="UP000053398">
    <property type="component" value="Unassembled WGS sequence"/>
</dbReference>
<sequence length="142" mass="14988">MTLLVSTETTAQLSWLLDDLTQRVPEVGHAIVLSSDGLLLAGSQGLPREESERLAAVASGFHSLAKGTGRHFGGGAVRQTVVEMEMGYLFVCAAGENACLAVLAPEGVDIGLVAYEMARLVVRVGQHLAVQDRTMHSGQTNT</sequence>
<reference evidence="2 3" key="1">
    <citation type="submission" date="2015-10" db="EMBL/GenBank/DDBJ databases">
        <title>Draft genome sequence of Streptomyces corchorusii DSM 40340, type strain for the species Streptomyces corchorusii.</title>
        <authorList>
            <person name="Ruckert C."/>
            <person name="Winkler A."/>
            <person name="Kalinowski J."/>
            <person name="Kampfer P."/>
            <person name="Glaeser S."/>
        </authorList>
    </citation>
    <scope>NUCLEOTIDE SEQUENCE [LARGE SCALE GENOMIC DNA]</scope>
    <source>
        <strain evidence="2 3">DSM 40340</strain>
    </source>
</reference>
<evidence type="ECO:0000313" key="2">
    <source>
        <dbReference type="EMBL" id="KUN16565.1"/>
    </source>
</evidence>
<dbReference type="Gene3D" id="3.30.450.30">
    <property type="entry name" value="Dynein light chain 2a, cytoplasmic"/>
    <property type="match status" value="1"/>
</dbReference>
<dbReference type="EMBL" id="LMWP01000053">
    <property type="protein sequence ID" value="KUN16565.1"/>
    <property type="molecule type" value="Genomic_DNA"/>
</dbReference>
<gene>
    <name evidence="2" type="ORF">AQJ11_39135</name>
</gene>
<dbReference type="SMART" id="SM00960">
    <property type="entry name" value="Robl_LC7"/>
    <property type="match status" value="1"/>
</dbReference>
<dbReference type="InterPro" id="IPR053141">
    <property type="entry name" value="Mycobact_SerProt_Inhib_Rv3364c"/>
</dbReference>
<feature type="domain" description="Roadblock/LAMTOR2" evidence="1">
    <location>
        <begin position="14"/>
        <end position="104"/>
    </location>
</feature>
<organism evidence="2 3">
    <name type="scientific">Streptomyces corchorusii</name>
    <name type="common">Streptomyces chibaensis</name>
    <dbReference type="NCBI Taxonomy" id="1903"/>
    <lineage>
        <taxon>Bacteria</taxon>
        <taxon>Bacillati</taxon>
        <taxon>Actinomycetota</taxon>
        <taxon>Actinomycetes</taxon>
        <taxon>Kitasatosporales</taxon>
        <taxon>Streptomycetaceae</taxon>
        <taxon>Streptomyces</taxon>
    </lineage>
</organism>
<evidence type="ECO:0000259" key="1">
    <source>
        <dbReference type="SMART" id="SM00960"/>
    </source>
</evidence>
<protein>
    <submittedName>
        <fullName evidence="2">Dynein regulation protein LC7</fullName>
    </submittedName>
</protein>
<evidence type="ECO:0000313" key="3">
    <source>
        <dbReference type="Proteomes" id="UP000053398"/>
    </source>
</evidence>
<dbReference type="InterPro" id="IPR004942">
    <property type="entry name" value="Roadblock/LAMTOR2_dom"/>
</dbReference>
<accession>A0A101PRX5</accession>
<dbReference type="PANTHER" id="PTHR36222">
    <property type="entry name" value="SERINE PROTEASE INHIBITOR RV3364C"/>
    <property type="match status" value="1"/>
</dbReference>
<dbReference type="RefSeq" id="WP_059266540.1">
    <property type="nucleotide sequence ID" value="NZ_KQ948372.1"/>
</dbReference>
<dbReference type="PANTHER" id="PTHR36222:SF1">
    <property type="entry name" value="SERINE PROTEASE INHIBITOR RV3364C"/>
    <property type="match status" value="1"/>
</dbReference>
<keyword evidence="3" id="KW-1185">Reference proteome</keyword>
<dbReference type="SUPFAM" id="SSF103196">
    <property type="entry name" value="Roadblock/LC7 domain"/>
    <property type="match status" value="1"/>
</dbReference>
<comment type="caution">
    <text evidence="2">The sequence shown here is derived from an EMBL/GenBank/DDBJ whole genome shotgun (WGS) entry which is preliminary data.</text>
</comment>
<dbReference type="Pfam" id="PF03259">
    <property type="entry name" value="Robl_LC7"/>
    <property type="match status" value="1"/>
</dbReference>